<gene>
    <name evidence="4" type="ORF">K8N75_11855</name>
</gene>
<evidence type="ECO:0000256" key="2">
    <source>
        <dbReference type="SAM" id="MobiDB-lite"/>
    </source>
</evidence>
<evidence type="ECO:0000256" key="1">
    <source>
        <dbReference type="ARBA" id="ARBA00022849"/>
    </source>
</evidence>
<dbReference type="AlphaFoldDB" id="A0A8T5UZX3"/>
<sequence>MSILTRERILFMCIHNSSRSQMAEGFFRNFYGENYEVFSAGSDPGEINQTAVQVMNEIGIDISKHTTNSLKDYDGQEFDYVVTVCGNPYNACPFFVGGKKYFKKPFEDPSIFEGSETEKIEYFRGIRDEIGDWIQDLFNYQINGKGNGEGNICCDLDDEDICCDSDDDNCCEPQDKRTEDNGCCTEDNDSKLR</sequence>
<dbReference type="GO" id="GO:0046685">
    <property type="term" value="P:response to arsenic-containing substance"/>
    <property type="evidence" value="ECO:0007669"/>
    <property type="project" value="UniProtKB-KW"/>
</dbReference>
<keyword evidence="5" id="KW-1185">Reference proteome</keyword>
<keyword evidence="1" id="KW-0059">Arsenical resistance</keyword>
<dbReference type="Pfam" id="PF01451">
    <property type="entry name" value="LMWPc"/>
    <property type="match status" value="1"/>
</dbReference>
<feature type="domain" description="Phosphotyrosine protein phosphatase I" evidence="3">
    <location>
        <begin position="7"/>
        <end position="140"/>
    </location>
</feature>
<dbReference type="Proteomes" id="UP000825933">
    <property type="component" value="Unassembled WGS sequence"/>
</dbReference>
<dbReference type="SUPFAM" id="SSF52788">
    <property type="entry name" value="Phosphotyrosine protein phosphatases I"/>
    <property type="match status" value="1"/>
</dbReference>
<dbReference type="SMART" id="SM00226">
    <property type="entry name" value="LMWPc"/>
    <property type="match status" value="1"/>
</dbReference>
<comment type="caution">
    <text evidence="4">The sequence shown here is derived from an EMBL/GenBank/DDBJ whole genome shotgun (WGS) entry which is preliminary data.</text>
</comment>
<reference evidence="5" key="1">
    <citation type="journal article" date="2022" name="Microbiol. Resour. Announc.">
        <title>Draft Genome Sequence of a Methanogenic Archaeon from West Spitsbergen Permafrost.</title>
        <authorList>
            <person name="Trubitsyn V."/>
            <person name="Rivkina E."/>
            <person name="Shcherbakova V."/>
        </authorList>
    </citation>
    <scope>NUCLEOTIDE SEQUENCE [LARGE SCALE GENOMIC DNA]</scope>
    <source>
        <strain evidence="5">VT</strain>
    </source>
</reference>
<evidence type="ECO:0000313" key="5">
    <source>
        <dbReference type="Proteomes" id="UP000825933"/>
    </source>
</evidence>
<dbReference type="CDD" id="cd16345">
    <property type="entry name" value="LMWP_ArsC"/>
    <property type="match status" value="1"/>
</dbReference>
<protein>
    <submittedName>
        <fullName evidence="4">Arsenate reductase ArsC</fullName>
    </submittedName>
</protein>
<dbReference type="InterPro" id="IPR036196">
    <property type="entry name" value="Ptyr_pPase_sf"/>
</dbReference>
<accession>A0A8T5UZX3</accession>
<name>A0A8T5UZX3_9EURY</name>
<dbReference type="EMBL" id="JAIOUQ010000014">
    <property type="protein sequence ID" value="MBZ2166730.1"/>
    <property type="molecule type" value="Genomic_DNA"/>
</dbReference>
<dbReference type="PANTHER" id="PTHR43428:SF1">
    <property type="entry name" value="ARSENATE REDUCTASE"/>
    <property type="match status" value="1"/>
</dbReference>
<dbReference type="Gene3D" id="3.40.50.2300">
    <property type="match status" value="1"/>
</dbReference>
<evidence type="ECO:0000313" key="4">
    <source>
        <dbReference type="EMBL" id="MBZ2166730.1"/>
    </source>
</evidence>
<proteinExistence type="predicted"/>
<feature type="region of interest" description="Disordered" evidence="2">
    <location>
        <begin position="173"/>
        <end position="193"/>
    </location>
</feature>
<evidence type="ECO:0000259" key="3">
    <source>
        <dbReference type="SMART" id="SM00226"/>
    </source>
</evidence>
<organism evidence="4 5">
    <name type="scientific">Methanobacterium spitsbergense</name>
    <dbReference type="NCBI Taxonomy" id="2874285"/>
    <lineage>
        <taxon>Archaea</taxon>
        <taxon>Methanobacteriati</taxon>
        <taxon>Methanobacteriota</taxon>
        <taxon>Methanomada group</taxon>
        <taxon>Methanobacteria</taxon>
        <taxon>Methanobacteriales</taxon>
        <taxon>Methanobacteriaceae</taxon>
        <taxon>Methanobacterium</taxon>
    </lineage>
</organism>
<dbReference type="InterPro" id="IPR023485">
    <property type="entry name" value="Ptyr_pPase"/>
</dbReference>
<dbReference type="PANTHER" id="PTHR43428">
    <property type="entry name" value="ARSENATE REDUCTASE"/>
    <property type="match status" value="1"/>
</dbReference>